<keyword evidence="3" id="KW-1185">Reference proteome</keyword>
<evidence type="ECO:0000313" key="3">
    <source>
        <dbReference type="Proteomes" id="UP000062833"/>
    </source>
</evidence>
<dbReference type="Gene3D" id="3.40.630.30">
    <property type="match status" value="1"/>
</dbReference>
<dbReference type="CDD" id="cd04301">
    <property type="entry name" value="NAT_SF"/>
    <property type="match status" value="1"/>
</dbReference>
<dbReference type="GO" id="GO:0016747">
    <property type="term" value="F:acyltransferase activity, transferring groups other than amino-acyl groups"/>
    <property type="evidence" value="ECO:0007669"/>
    <property type="project" value="InterPro"/>
</dbReference>
<sequence>MTDIRIEQLRVPQTLDGEGGQDFLRAVDVSRQVRINAWGNDDLAYTGAELLAVCQDPYEWYVMLVARLDGEIVGRAGIAMPLDDTTELAHVTLDVLPQTQGHGIGRQLLAAAETFVRGENRRVVVVETNHAAASLWTGDAEVLKAANGFGELPMNSRETRFAFSAGYALERVEQFGSCLLPLDPAVALELSVLARGAHGDAYAVHQWVDRCPERWAADIVFLENGQEQLGNTPVSTDDTAGEGAAWGVDRLREAEILSVESGRRSLVTAAECVSTGRLVGFTSISVLGNRGDVVFQDDTVVEVGHRGKELGLMIKVANLEMLAREFPQSRVVYTWNAADDSYMLKVNARLGFVAAGVTGQWRKDFDLE</sequence>
<evidence type="ECO:0000313" key="2">
    <source>
        <dbReference type="EMBL" id="ALE92991.1"/>
    </source>
</evidence>
<dbReference type="InterPro" id="IPR000182">
    <property type="entry name" value="GNAT_dom"/>
</dbReference>
<reference evidence="3" key="1">
    <citation type="submission" date="2015-09" db="EMBL/GenBank/DDBJ databases">
        <title>Complete genome of Arthrobacter alpinus strain R3.8.</title>
        <authorList>
            <person name="See-Too W.S."/>
            <person name="Chan K.G."/>
        </authorList>
    </citation>
    <scope>NUCLEOTIDE SEQUENCE [LARGE SCALE GENOMIC DNA]</scope>
    <source>
        <strain evidence="3">R3.8</strain>
    </source>
</reference>
<dbReference type="KEGG" id="aaq:AOC05_12885"/>
<accession>A0A0M4QQZ8</accession>
<dbReference type="PROSITE" id="PS51186">
    <property type="entry name" value="GNAT"/>
    <property type="match status" value="1"/>
</dbReference>
<dbReference type="Proteomes" id="UP000062833">
    <property type="component" value="Chromosome"/>
</dbReference>
<dbReference type="InterPro" id="IPR016181">
    <property type="entry name" value="Acyl_CoA_acyltransferase"/>
</dbReference>
<dbReference type="EMBL" id="CP012677">
    <property type="protein sequence ID" value="ALE92991.1"/>
    <property type="molecule type" value="Genomic_DNA"/>
</dbReference>
<name>A0A0M4QQZ8_9MICC</name>
<dbReference type="PATRIC" id="fig|656366.3.peg.2783"/>
<feature type="domain" description="N-acetyltransferase" evidence="1">
    <location>
        <begin position="22"/>
        <end position="170"/>
    </location>
</feature>
<protein>
    <recommendedName>
        <fullName evidence="1">N-acetyltransferase domain-containing protein</fullName>
    </recommendedName>
</protein>
<proteinExistence type="predicted"/>
<dbReference type="SUPFAM" id="SSF55729">
    <property type="entry name" value="Acyl-CoA N-acyltransferases (Nat)"/>
    <property type="match status" value="2"/>
</dbReference>
<gene>
    <name evidence="2" type="ORF">AOC05_12885</name>
</gene>
<dbReference type="RefSeq" id="WP_230085356.1">
    <property type="nucleotide sequence ID" value="NZ_CP012677.1"/>
</dbReference>
<dbReference type="AlphaFoldDB" id="A0A0M4QQZ8"/>
<evidence type="ECO:0000259" key="1">
    <source>
        <dbReference type="PROSITE" id="PS51186"/>
    </source>
</evidence>
<dbReference type="Pfam" id="PF00583">
    <property type="entry name" value="Acetyltransf_1"/>
    <property type="match status" value="1"/>
</dbReference>
<organism evidence="2 3">
    <name type="scientific">Arthrobacter alpinus</name>
    <dbReference type="NCBI Taxonomy" id="656366"/>
    <lineage>
        <taxon>Bacteria</taxon>
        <taxon>Bacillati</taxon>
        <taxon>Actinomycetota</taxon>
        <taxon>Actinomycetes</taxon>
        <taxon>Micrococcales</taxon>
        <taxon>Micrococcaceae</taxon>
        <taxon>Arthrobacter</taxon>
    </lineage>
</organism>